<feature type="transmembrane region" description="Helical" evidence="1">
    <location>
        <begin position="92"/>
        <end position="109"/>
    </location>
</feature>
<organism evidence="2 3">
    <name type="scientific">Diplogelasinospora grovesii</name>
    <dbReference type="NCBI Taxonomy" id="303347"/>
    <lineage>
        <taxon>Eukaryota</taxon>
        <taxon>Fungi</taxon>
        <taxon>Dikarya</taxon>
        <taxon>Ascomycota</taxon>
        <taxon>Pezizomycotina</taxon>
        <taxon>Sordariomycetes</taxon>
        <taxon>Sordariomycetidae</taxon>
        <taxon>Sordariales</taxon>
        <taxon>Diplogelasinosporaceae</taxon>
        <taxon>Diplogelasinospora</taxon>
    </lineage>
</organism>
<gene>
    <name evidence="2" type="ORF">QBC46DRAFT_73039</name>
</gene>
<dbReference type="AlphaFoldDB" id="A0AAN6RZA3"/>
<sequence>MDSGHWTLQGACFLSKVRRSSPGLLEQQQQCNTFGIATNTVLQSTQRQTLSIFTQVIFLLVLSLSILPSILCCLSTRISILESPRCKITHTLFFRSAMPVGSFLAFSFWS</sequence>
<evidence type="ECO:0000313" key="3">
    <source>
        <dbReference type="Proteomes" id="UP001303473"/>
    </source>
</evidence>
<feature type="transmembrane region" description="Helical" evidence="1">
    <location>
        <begin position="52"/>
        <end position="80"/>
    </location>
</feature>
<keyword evidence="1" id="KW-1133">Transmembrane helix</keyword>
<keyword evidence="3" id="KW-1185">Reference proteome</keyword>
<accession>A0AAN6RZA3</accession>
<dbReference type="EMBL" id="MU853972">
    <property type="protein sequence ID" value="KAK3934639.1"/>
    <property type="molecule type" value="Genomic_DNA"/>
</dbReference>
<evidence type="ECO:0000256" key="1">
    <source>
        <dbReference type="SAM" id="Phobius"/>
    </source>
</evidence>
<reference evidence="3" key="1">
    <citation type="journal article" date="2023" name="Mol. Phylogenet. Evol.">
        <title>Genome-scale phylogeny and comparative genomics of the fungal order Sordariales.</title>
        <authorList>
            <person name="Hensen N."/>
            <person name="Bonometti L."/>
            <person name="Westerberg I."/>
            <person name="Brannstrom I.O."/>
            <person name="Guillou S."/>
            <person name="Cros-Aarteil S."/>
            <person name="Calhoun S."/>
            <person name="Haridas S."/>
            <person name="Kuo A."/>
            <person name="Mondo S."/>
            <person name="Pangilinan J."/>
            <person name="Riley R."/>
            <person name="LaButti K."/>
            <person name="Andreopoulos B."/>
            <person name="Lipzen A."/>
            <person name="Chen C."/>
            <person name="Yan M."/>
            <person name="Daum C."/>
            <person name="Ng V."/>
            <person name="Clum A."/>
            <person name="Steindorff A."/>
            <person name="Ohm R.A."/>
            <person name="Martin F."/>
            <person name="Silar P."/>
            <person name="Natvig D.O."/>
            <person name="Lalanne C."/>
            <person name="Gautier V."/>
            <person name="Ament-Velasquez S.L."/>
            <person name="Kruys A."/>
            <person name="Hutchinson M.I."/>
            <person name="Powell A.J."/>
            <person name="Barry K."/>
            <person name="Miller A.N."/>
            <person name="Grigoriev I.V."/>
            <person name="Debuchy R."/>
            <person name="Gladieux P."/>
            <person name="Hiltunen Thoren M."/>
            <person name="Johannesson H."/>
        </authorList>
    </citation>
    <scope>NUCLEOTIDE SEQUENCE [LARGE SCALE GENOMIC DNA]</scope>
    <source>
        <strain evidence="3">CBS 340.73</strain>
    </source>
</reference>
<keyword evidence="1" id="KW-0472">Membrane</keyword>
<evidence type="ECO:0000313" key="2">
    <source>
        <dbReference type="EMBL" id="KAK3934639.1"/>
    </source>
</evidence>
<dbReference type="Proteomes" id="UP001303473">
    <property type="component" value="Unassembled WGS sequence"/>
</dbReference>
<comment type="caution">
    <text evidence="2">The sequence shown here is derived from an EMBL/GenBank/DDBJ whole genome shotgun (WGS) entry which is preliminary data.</text>
</comment>
<keyword evidence="1" id="KW-0812">Transmembrane</keyword>
<name>A0AAN6RZA3_9PEZI</name>
<proteinExistence type="predicted"/>
<protein>
    <submittedName>
        <fullName evidence="2">Uncharacterized protein</fullName>
    </submittedName>
</protein>